<dbReference type="Gene3D" id="3.40.1190.20">
    <property type="match status" value="1"/>
</dbReference>
<feature type="domain" description="Carbohydrate kinase PfkB" evidence="4">
    <location>
        <begin position="8"/>
        <end position="291"/>
    </location>
</feature>
<dbReference type="Pfam" id="PF00294">
    <property type="entry name" value="PfkB"/>
    <property type="match status" value="1"/>
</dbReference>
<protein>
    <submittedName>
        <fullName evidence="5">Pseudouridine kinase</fullName>
        <ecNumber evidence="5">2.7.1.83</ecNumber>
    </submittedName>
</protein>
<feature type="region of interest" description="Disordered" evidence="3">
    <location>
        <begin position="10"/>
        <end position="37"/>
    </location>
</feature>
<dbReference type="PROSITE" id="PS00584">
    <property type="entry name" value="PFKB_KINASES_2"/>
    <property type="match status" value="1"/>
</dbReference>
<evidence type="ECO:0000256" key="2">
    <source>
        <dbReference type="ARBA" id="ARBA00022777"/>
    </source>
</evidence>
<proteinExistence type="predicted"/>
<sequence>MPNPLLLAIGGAHPDRRGRVRGDHMAETSNPGTMREDVGGGAFNALRMAVQRGVRGALFSLRGGDLAGQKVEDAVAAAGIEDLSATYMDRTTPSYTAILTAQGDLITGLADMELYETAFAKQMRRRKIRDAAAGAGAILCDANLPEEAILRLCAVSAGKPLFAIAVSPAKVVRFAPVLEQISCLFMNRKEALCLAGLAEAAGLEELAQALPALGLNGGVITCGSKPAIGFHAGRRWLFKAPPLAHIADVTGAGDALAGAAAAALMNHKGFPQAVREGFAAAALALEAPQAAPVLREDLFEQALARVPAAAQLR</sequence>
<dbReference type="InterPro" id="IPR011611">
    <property type="entry name" value="PfkB_dom"/>
</dbReference>
<organism evidence="5 6">
    <name type="scientific">Nitratireductor thuwali</name>
    <dbReference type="NCBI Taxonomy" id="2267699"/>
    <lineage>
        <taxon>Bacteria</taxon>
        <taxon>Pseudomonadati</taxon>
        <taxon>Pseudomonadota</taxon>
        <taxon>Alphaproteobacteria</taxon>
        <taxon>Hyphomicrobiales</taxon>
        <taxon>Phyllobacteriaceae</taxon>
        <taxon>Nitratireductor</taxon>
    </lineage>
</organism>
<feature type="compositionally biased region" description="Basic and acidic residues" evidence="3">
    <location>
        <begin position="13"/>
        <end position="26"/>
    </location>
</feature>
<accession>A0ABY5MRG4</accession>
<dbReference type="EC" id="2.7.1.83" evidence="5"/>
<evidence type="ECO:0000259" key="4">
    <source>
        <dbReference type="Pfam" id="PF00294"/>
    </source>
</evidence>
<keyword evidence="2 5" id="KW-0418">Kinase</keyword>
<keyword evidence="6" id="KW-1185">Reference proteome</keyword>
<dbReference type="InterPro" id="IPR029056">
    <property type="entry name" value="Ribokinase-like"/>
</dbReference>
<dbReference type="GO" id="GO:0050225">
    <property type="term" value="F:pseudouridine kinase activity"/>
    <property type="evidence" value="ECO:0007669"/>
    <property type="project" value="UniProtKB-EC"/>
</dbReference>
<evidence type="ECO:0000313" key="6">
    <source>
        <dbReference type="Proteomes" id="UP001342418"/>
    </source>
</evidence>
<name>A0ABY5MRG4_9HYPH</name>
<evidence type="ECO:0000256" key="3">
    <source>
        <dbReference type="SAM" id="MobiDB-lite"/>
    </source>
</evidence>
<keyword evidence="1 5" id="KW-0808">Transferase</keyword>
<dbReference type="RefSeq" id="WP_338531389.1">
    <property type="nucleotide sequence ID" value="NZ_CP030941.1"/>
</dbReference>
<dbReference type="SUPFAM" id="SSF53613">
    <property type="entry name" value="Ribokinase-like"/>
    <property type="match status" value="1"/>
</dbReference>
<dbReference type="EMBL" id="CP030941">
    <property type="protein sequence ID" value="UUP19213.1"/>
    <property type="molecule type" value="Genomic_DNA"/>
</dbReference>
<gene>
    <name evidence="5" type="primary">psuK</name>
    <name evidence="5" type="ORF">NTH_03708</name>
</gene>
<evidence type="ECO:0000256" key="1">
    <source>
        <dbReference type="ARBA" id="ARBA00022679"/>
    </source>
</evidence>
<dbReference type="Proteomes" id="UP001342418">
    <property type="component" value="Chromosome"/>
</dbReference>
<dbReference type="InterPro" id="IPR002173">
    <property type="entry name" value="Carboh/pur_kinase_PfkB_CS"/>
</dbReference>
<evidence type="ECO:0000313" key="5">
    <source>
        <dbReference type="EMBL" id="UUP19213.1"/>
    </source>
</evidence>
<dbReference type="PANTHER" id="PTHR10584">
    <property type="entry name" value="SUGAR KINASE"/>
    <property type="match status" value="1"/>
</dbReference>
<dbReference type="PANTHER" id="PTHR10584:SF166">
    <property type="entry name" value="RIBOKINASE"/>
    <property type="match status" value="1"/>
</dbReference>
<reference evidence="5 6" key="1">
    <citation type="submission" date="2018-07" db="EMBL/GenBank/DDBJ databases">
        <title>Genome sequence of Nitratireductor thuwali#1536.</title>
        <authorList>
            <person name="Michoud G."/>
            <person name="Merlino G."/>
            <person name="Sefrji F.O."/>
            <person name="Daffonchio D."/>
        </authorList>
    </citation>
    <scope>NUCLEOTIDE SEQUENCE [LARGE SCALE GENOMIC DNA]</scope>
    <source>
        <strain evidence="6">Nit1536</strain>
    </source>
</reference>